<organism evidence="3">
    <name type="scientific">Tanacetum cinerariifolium</name>
    <name type="common">Dalmatian daisy</name>
    <name type="synonym">Chrysanthemum cinerariifolium</name>
    <dbReference type="NCBI Taxonomy" id="118510"/>
    <lineage>
        <taxon>Eukaryota</taxon>
        <taxon>Viridiplantae</taxon>
        <taxon>Streptophyta</taxon>
        <taxon>Embryophyta</taxon>
        <taxon>Tracheophyta</taxon>
        <taxon>Spermatophyta</taxon>
        <taxon>Magnoliopsida</taxon>
        <taxon>eudicotyledons</taxon>
        <taxon>Gunneridae</taxon>
        <taxon>Pentapetalae</taxon>
        <taxon>asterids</taxon>
        <taxon>campanulids</taxon>
        <taxon>Asterales</taxon>
        <taxon>Asteraceae</taxon>
        <taxon>Asteroideae</taxon>
        <taxon>Anthemideae</taxon>
        <taxon>Anthemidinae</taxon>
        <taxon>Tanacetum</taxon>
    </lineage>
</organism>
<feature type="region of interest" description="Disordered" evidence="2">
    <location>
        <begin position="190"/>
        <end position="210"/>
    </location>
</feature>
<evidence type="ECO:0000256" key="2">
    <source>
        <dbReference type="SAM" id="MobiDB-lite"/>
    </source>
</evidence>
<evidence type="ECO:0000256" key="1">
    <source>
        <dbReference type="SAM" id="Coils"/>
    </source>
</evidence>
<sequence>MYQAVLGYCKGSRPRRQETMRDAAAQTRLKLTEFMELCTQLQSRVLALETTKTNQALKIKSLKRRVEKLEKKASKRTHKLNRLYKIGVTLVDETQGRNDQDMFDTVVLDDEEVVVEKEVSTADPVTTAGKVVTAAGVKVSVDATTLTIYMDDITLAKALTALKSEKPMVKEPTVHVSAASTSPKVSAVSTTSTIISTKPPPKAKGIMKEPEETTIRTTTVPSQNHELAERLQAEEQGELTIKERLKLFVELMNERKNHFARLRAEEKRRKPSTKAQKRNQMCTYLKNMVAKGSKIRAEGSSKRARKELESDKSKKQKLDEKVEAEEDNDQDEAEMKMYMKIVSDDEIAIDAISLATKPPIIVDWKIIKEGIISSYHIIRANGSSKRYSSMIQML</sequence>
<comment type="caution">
    <text evidence="3">The sequence shown here is derived from an EMBL/GenBank/DDBJ whole genome shotgun (WGS) entry which is preliminary data.</text>
</comment>
<gene>
    <name evidence="3" type="ORF">Tci_583923</name>
</gene>
<keyword evidence="1" id="KW-0175">Coiled coil</keyword>
<name>A0A699J6B6_TANCI</name>
<feature type="compositionally biased region" description="Basic and acidic residues" evidence="2">
    <location>
        <begin position="295"/>
        <end position="321"/>
    </location>
</feature>
<accession>A0A699J6B6</accession>
<feature type="coiled-coil region" evidence="1">
    <location>
        <begin position="52"/>
        <end position="79"/>
    </location>
</feature>
<reference evidence="3" key="1">
    <citation type="journal article" date="2019" name="Sci. Rep.">
        <title>Draft genome of Tanacetum cinerariifolium, the natural source of mosquito coil.</title>
        <authorList>
            <person name="Yamashiro T."/>
            <person name="Shiraishi A."/>
            <person name="Satake H."/>
            <person name="Nakayama K."/>
        </authorList>
    </citation>
    <scope>NUCLEOTIDE SEQUENCE</scope>
</reference>
<evidence type="ECO:0000313" key="3">
    <source>
        <dbReference type="EMBL" id="GFA11951.1"/>
    </source>
</evidence>
<dbReference type="AlphaFoldDB" id="A0A699J6B6"/>
<feature type="region of interest" description="Disordered" evidence="2">
    <location>
        <begin position="294"/>
        <end position="330"/>
    </location>
</feature>
<proteinExistence type="predicted"/>
<protein>
    <submittedName>
        <fullName evidence="3">Uncharacterized protein</fullName>
    </submittedName>
</protein>
<dbReference type="EMBL" id="BKCJ010371853">
    <property type="protein sequence ID" value="GFA11951.1"/>
    <property type="molecule type" value="Genomic_DNA"/>
</dbReference>